<evidence type="ECO:0000256" key="5">
    <source>
        <dbReference type="ARBA" id="ARBA00022771"/>
    </source>
</evidence>
<dbReference type="InterPro" id="IPR041577">
    <property type="entry name" value="RT_RNaseH_2"/>
</dbReference>
<dbReference type="Gene3D" id="1.10.340.70">
    <property type="match status" value="1"/>
</dbReference>
<feature type="domain" description="BED-type" evidence="13">
    <location>
        <begin position="19"/>
        <end position="77"/>
    </location>
</feature>
<dbReference type="Pfam" id="PF23055">
    <property type="entry name" value="DUF7041"/>
    <property type="match status" value="1"/>
</dbReference>
<evidence type="ECO:0000256" key="1">
    <source>
        <dbReference type="ARBA" id="ARBA00004123"/>
    </source>
</evidence>
<evidence type="ECO:0000256" key="6">
    <source>
        <dbReference type="ARBA" id="ARBA00022833"/>
    </source>
</evidence>
<dbReference type="Proteomes" id="UP001497482">
    <property type="component" value="Chromosome 22"/>
</dbReference>
<dbReference type="InterPro" id="IPR043502">
    <property type="entry name" value="DNA/RNA_pol_sf"/>
</dbReference>
<dbReference type="PROSITE" id="PS50808">
    <property type="entry name" value="ZF_BED"/>
    <property type="match status" value="1"/>
</dbReference>
<dbReference type="PANTHER" id="PTHR37984:SF5">
    <property type="entry name" value="PROTEIN NYNRIN-LIKE"/>
    <property type="match status" value="1"/>
</dbReference>
<evidence type="ECO:0000256" key="11">
    <source>
        <dbReference type="ARBA" id="ARBA00039658"/>
    </source>
</evidence>
<dbReference type="InterPro" id="IPR036291">
    <property type="entry name" value="NAD(P)-bd_dom_sf"/>
</dbReference>
<dbReference type="EC" id="3.1.26.4" evidence="3"/>
<dbReference type="FunFam" id="3.30.70.270:FF:000003">
    <property type="entry name" value="Transposon Ty3-G Gag-Pol polyprotein"/>
    <property type="match status" value="1"/>
</dbReference>
<dbReference type="Gene3D" id="3.40.50.720">
    <property type="entry name" value="NAD(P)-binding Rossmann-like Domain"/>
    <property type="match status" value="2"/>
</dbReference>
<dbReference type="Pfam" id="PF17919">
    <property type="entry name" value="RT_RNaseH_2"/>
    <property type="match status" value="1"/>
</dbReference>
<evidence type="ECO:0000259" key="13">
    <source>
        <dbReference type="PROSITE" id="PS50808"/>
    </source>
</evidence>
<dbReference type="GO" id="GO:0015074">
    <property type="term" value="P:DNA integration"/>
    <property type="evidence" value="ECO:0007669"/>
    <property type="project" value="InterPro"/>
</dbReference>
<dbReference type="GO" id="GO:0004523">
    <property type="term" value="F:RNA-DNA hybrid ribonuclease activity"/>
    <property type="evidence" value="ECO:0007669"/>
    <property type="project" value="UniProtKB-EC"/>
</dbReference>
<dbReference type="GO" id="GO:0016491">
    <property type="term" value="F:oxidoreductase activity"/>
    <property type="evidence" value="ECO:0007669"/>
    <property type="project" value="UniProtKB-KW"/>
</dbReference>
<dbReference type="Pfam" id="PF00078">
    <property type="entry name" value="RVT_1"/>
    <property type="match status" value="1"/>
</dbReference>
<evidence type="ECO:0000256" key="10">
    <source>
        <dbReference type="ARBA" id="ARBA00023268"/>
    </source>
</evidence>
<dbReference type="InterPro" id="IPR001584">
    <property type="entry name" value="Integrase_cat-core"/>
</dbReference>
<dbReference type="PROSITE" id="PS00061">
    <property type="entry name" value="ADH_SHORT"/>
    <property type="match status" value="1"/>
</dbReference>
<dbReference type="PRINTS" id="PR00081">
    <property type="entry name" value="GDHRDH"/>
</dbReference>
<dbReference type="Gene3D" id="3.30.420.10">
    <property type="entry name" value="Ribonuclease H-like superfamily/Ribonuclease H"/>
    <property type="match status" value="1"/>
</dbReference>
<evidence type="ECO:0000256" key="3">
    <source>
        <dbReference type="ARBA" id="ARBA00012180"/>
    </source>
</evidence>
<dbReference type="Pfam" id="PF00106">
    <property type="entry name" value="adh_short"/>
    <property type="match status" value="1"/>
</dbReference>
<proteinExistence type="inferred from homology"/>
<dbReference type="CDD" id="cd09274">
    <property type="entry name" value="RNase_HI_RT_Ty3"/>
    <property type="match status" value="1"/>
</dbReference>
<dbReference type="Pfam" id="PF00665">
    <property type="entry name" value="rve"/>
    <property type="match status" value="1"/>
</dbReference>
<dbReference type="SUPFAM" id="SSF53098">
    <property type="entry name" value="Ribonuclease H-like"/>
    <property type="match status" value="2"/>
</dbReference>
<dbReference type="GO" id="GO:0003677">
    <property type="term" value="F:DNA binding"/>
    <property type="evidence" value="ECO:0007669"/>
    <property type="project" value="UniProtKB-KW"/>
</dbReference>
<keyword evidence="8" id="KW-0238">DNA-binding</keyword>
<evidence type="ECO:0000256" key="2">
    <source>
        <dbReference type="ARBA" id="ARBA00010879"/>
    </source>
</evidence>
<keyword evidence="4" id="KW-0479">Metal-binding</keyword>
<evidence type="ECO:0000313" key="16">
    <source>
        <dbReference type="Proteomes" id="UP001497482"/>
    </source>
</evidence>
<dbReference type="Pfam" id="PF17921">
    <property type="entry name" value="Integrase_H2C2"/>
    <property type="match status" value="1"/>
</dbReference>
<sequence>MEAKSGPSGSGLNLVAHPRAKSKVWKYFGFDTDADGCILHWKRIYCRVCMTQIAYSGNTSNLAYHLEKNHPMEYGELLKSNTDQMREAFVTAMVKPVLHMIINTNLKTKEGELKEVRLIKEVVTKVLSNTYSESSQQEIAMFLNIATFLDPRYKKLPFLSNKDRAKVESNLIDEAKAILEKQNACLEDFPFVSDEPPNKKQATHDNPLAAIFCQSESDQGLEELNSQVLEEIGNYKSQRVLGLNEDPLVWWSSHATLFPTLPKLLQKYWCVPATSAPCHRLFSSSGTVLCGKRNRITPALVNQQVFLYENSRGYYEPEQCDEELDSGRVAIVTGGTRGMGLETAKQLHQLGMHVIIVGNEREEGEEVVKKLNAQNNRGGKVEFVFLDLTSFKSIRQFAHSFKQRNLPLHVLVNNAGTMLVPERQTEDGFEFHFALNYLSHFLLTNLLLETLKNSGKPGRSARVVNMSSATHYAGVIELEDLNRRAHYSSHGAYAQSKLALVLFSYSLQDQLSSAGFNVTVNAVDPGMVDTALYDNLWTLAQMLKRPVAKILFRAEAQFALRGITDDDTRYYHVVSAFGSSTATRAVSFITSPPAHGKYAGIKAYLLKIFELSRSERARRLLSMQGLGDSRPSEHMEVMLNLLGSEEPNFLFVELFLRHMPPHVQTALANTAITEPRALAEEADRFFLATHRFVPDVLAPTRSYTPPAAAALPVRGRMVTDGPASPGLCYFHARFGAKAKRMPFGLKNAAQSFQRLMDSALRDMPFIFVYLDNVLVASSSEEEHLTHLRVLFTRLDQHGLIINPAKCVFGVPSIKFLGHLITSEGAAPLPSKVDAVSTFPRPRSARGLREFLGMVTFYHRFIRQAAHVMRPLYEALKGMTPNQDVVWTAAFEDTKVALCQATMLVHPSPGAPVALTTDASDYAVGAVFEQWVEGTWQPLAFFSRQLVPRERKYSTFDRELLAVWLAIRHFRFVLEGREFTVFVDHKPLTFSMSKVAEPWSARQQRQLAFISEYTTDIRHIAGKSNVVADCLSRAVVGAVQLGLDYARMGADQAADRTLQSLKDSDTGLQLGKVAVGASGVRLWCDLSTGQPRPLVPASWQRSVFETIHGLSHPGRKASVRLVSQKFVWRGLKKDVWAWVDSCVACQRAKVHRHTKAPLEPFVVPERRFDHVNIDLVGPLPPSRGFTYLLTMVDRTTRWPEAVPLASITAADVARAFIGTWVSRFGTPSDLSSDRGAQFTSEVWNAVAGGLGVKLHRTTAYHPQANGLCERFHRSMKAALRASLTDGNWVDKLPWVMLGLRTAPKEDLQSSSAELVYGQALRVPGDFIPDATRPWSATEQRSSLREVATGFVPVPTSQHCSPESRMPAGLRSASFVFVRHDAHRGPLRPPYDGPFRVLQHGDKSLVVDIGGRPETISVDRIKPAHVDISRPLVLAQAPRRGRPPVLCFPGQSGVPSTGTVPAASPASLPSAPATCTRSGRAIIPFRSGDFDYAWRSVTTILFFPQTPAEGASTTVFAAVSSQMEGVGGVYLYNGERTRSAKPSYDPDLQAWLWKKSCQLVGLQHGLH</sequence>
<dbReference type="Gene3D" id="3.30.70.270">
    <property type="match status" value="2"/>
</dbReference>
<evidence type="ECO:0000259" key="14">
    <source>
        <dbReference type="PROSITE" id="PS50994"/>
    </source>
</evidence>
<evidence type="ECO:0000256" key="9">
    <source>
        <dbReference type="ARBA" id="ARBA00023242"/>
    </source>
</evidence>
<evidence type="ECO:0000256" key="12">
    <source>
        <dbReference type="PROSITE-ProRule" id="PRU00027"/>
    </source>
</evidence>
<dbReference type="InterPro" id="IPR020904">
    <property type="entry name" value="Sc_DH/Rdtase_CS"/>
</dbReference>
<dbReference type="CDD" id="cd01647">
    <property type="entry name" value="RT_LTR"/>
    <property type="match status" value="1"/>
</dbReference>
<dbReference type="Pfam" id="PF05699">
    <property type="entry name" value="Dimer_Tnp_hAT"/>
    <property type="match status" value="1"/>
</dbReference>
<keyword evidence="5 12" id="KW-0863">Zinc-finger</keyword>
<comment type="similarity">
    <text evidence="2">Belongs to the beta type-B retroviral polymerase family. HERV class-II K(HML-2) pol subfamily.</text>
</comment>
<dbReference type="InterPro" id="IPR012337">
    <property type="entry name" value="RNaseH-like_sf"/>
</dbReference>
<keyword evidence="7" id="KW-0560">Oxidoreductase</keyword>
<feature type="domain" description="Integrase catalytic" evidence="14">
    <location>
        <begin position="1155"/>
        <end position="1330"/>
    </location>
</feature>
<evidence type="ECO:0000256" key="7">
    <source>
        <dbReference type="ARBA" id="ARBA00023002"/>
    </source>
</evidence>
<evidence type="ECO:0000256" key="8">
    <source>
        <dbReference type="ARBA" id="ARBA00023125"/>
    </source>
</evidence>
<organism evidence="15 16">
    <name type="scientific">Knipowitschia caucasica</name>
    <name type="common">Caucasian dwarf goby</name>
    <name type="synonym">Pomatoschistus caucasicus</name>
    <dbReference type="NCBI Taxonomy" id="637954"/>
    <lineage>
        <taxon>Eukaryota</taxon>
        <taxon>Metazoa</taxon>
        <taxon>Chordata</taxon>
        <taxon>Craniata</taxon>
        <taxon>Vertebrata</taxon>
        <taxon>Euteleostomi</taxon>
        <taxon>Actinopterygii</taxon>
        <taxon>Neopterygii</taxon>
        <taxon>Teleostei</taxon>
        <taxon>Neoteleostei</taxon>
        <taxon>Acanthomorphata</taxon>
        <taxon>Gobiaria</taxon>
        <taxon>Gobiiformes</taxon>
        <taxon>Gobioidei</taxon>
        <taxon>Gobiidae</taxon>
        <taxon>Gobiinae</taxon>
        <taxon>Knipowitschia</taxon>
    </lineage>
</organism>
<keyword evidence="9" id="KW-0539">Nucleus</keyword>
<dbReference type="InterPro" id="IPR041588">
    <property type="entry name" value="Integrase_H2C2"/>
</dbReference>
<dbReference type="PANTHER" id="PTHR37984">
    <property type="entry name" value="PROTEIN CBG26694"/>
    <property type="match status" value="1"/>
</dbReference>
<comment type="subcellular location">
    <subcellularLocation>
        <location evidence="1">Nucleus</location>
    </subcellularLocation>
</comment>
<reference evidence="15 16" key="1">
    <citation type="submission" date="2024-04" db="EMBL/GenBank/DDBJ databases">
        <authorList>
            <person name="Waldvogel A.-M."/>
            <person name="Schoenle A."/>
        </authorList>
    </citation>
    <scope>NUCLEOTIDE SEQUENCE [LARGE SCALE GENOMIC DNA]</scope>
</reference>
<dbReference type="InterPro" id="IPR036236">
    <property type="entry name" value="Znf_C2H2_sf"/>
</dbReference>
<dbReference type="SUPFAM" id="SSF57667">
    <property type="entry name" value="beta-beta-alpha zinc fingers"/>
    <property type="match status" value="1"/>
</dbReference>
<gene>
    <name evidence="15" type="ORF">KC01_LOCUS26570</name>
</gene>
<keyword evidence="10" id="KW-0511">Multifunctional enzyme</keyword>
<dbReference type="InterPro" id="IPR000477">
    <property type="entry name" value="RT_dom"/>
</dbReference>
<dbReference type="InterPro" id="IPR003656">
    <property type="entry name" value="Znf_BED"/>
</dbReference>
<evidence type="ECO:0000313" key="15">
    <source>
        <dbReference type="EMBL" id="CAL1598139.1"/>
    </source>
</evidence>
<dbReference type="SUPFAM" id="SSF51735">
    <property type="entry name" value="NAD(P)-binding Rossmann-fold domains"/>
    <property type="match status" value="1"/>
</dbReference>
<dbReference type="InterPro" id="IPR043128">
    <property type="entry name" value="Rev_trsase/Diguanyl_cyclase"/>
</dbReference>
<dbReference type="Pfam" id="PF02892">
    <property type="entry name" value="zf-BED"/>
    <property type="match status" value="1"/>
</dbReference>
<evidence type="ECO:0000256" key="4">
    <source>
        <dbReference type="ARBA" id="ARBA00022723"/>
    </source>
</evidence>
<dbReference type="GO" id="GO:0008270">
    <property type="term" value="F:zinc ion binding"/>
    <property type="evidence" value="ECO:0007669"/>
    <property type="project" value="UniProtKB-KW"/>
</dbReference>
<dbReference type="InterPro" id="IPR008906">
    <property type="entry name" value="HATC_C_dom"/>
</dbReference>
<name>A0AAV2L880_KNICA</name>
<dbReference type="GO" id="GO:0005634">
    <property type="term" value="C:nucleus"/>
    <property type="evidence" value="ECO:0007669"/>
    <property type="project" value="UniProtKB-SubCell"/>
</dbReference>
<dbReference type="SUPFAM" id="SSF56672">
    <property type="entry name" value="DNA/RNA polymerases"/>
    <property type="match status" value="1"/>
</dbReference>
<dbReference type="GO" id="GO:0046983">
    <property type="term" value="F:protein dimerization activity"/>
    <property type="evidence" value="ECO:0007669"/>
    <property type="project" value="InterPro"/>
</dbReference>
<keyword evidence="6" id="KW-0862">Zinc</keyword>
<dbReference type="InterPro" id="IPR002347">
    <property type="entry name" value="SDR_fam"/>
</dbReference>
<dbReference type="PROSITE" id="PS50994">
    <property type="entry name" value="INTEGRASE"/>
    <property type="match status" value="1"/>
</dbReference>
<keyword evidence="16" id="KW-1185">Reference proteome</keyword>
<dbReference type="FunFam" id="3.30.420.10:FF:000032">
    <property type="entry name" value="Retrovirus-related Pol polyprotein from transposon 297-like Protein"/>
    <property type="match status" value="1"/>
</dbReference>
<protein>
    <recommendedName>
        <fullName evidence="11">Gypsy retrotransposon integrase-like protein 1</fullName>
        <ecNumber evidence="3">3.1.26.4</ecNumber>
    </recommendedName>
</protein>
<dbReference type="InterPro" id="IPR055469">
    <property type="entry name" value="DUF7041"/>
</dbReference>
<dbReference type="InterPro" id="IPR050951">
    <property type="entry name" value="Retrovirus_Pol_polyprotein"/>
</dbReference>
<dbReference type="InterPro" id="IPR036397">
    <property type="entry name" value="RNaseH_sf"/>
</dbReference>
<accession>A0AAV2L880</accession>
<dbReference type="SMART" id="SM00614">
    <property type="entry name" value="ZnF_BED"/>
    <property type="match status" value="1"/>
</dbReference>
<dbReference type="EMBL" id="OZ035844">
    <property type="protein sequence ID" value="CAL1598139.1"/>
    <property type="molecule type" value="Genomic_DNA"/>
</dbReference>
<dbReference type="FunFam" id="3.10.20.370:FF:000001">
    <property type="entry name" value="Retrovirus-related Pol polyprotein from transposon 17.6-like protein"/>
    <property type="match status" value="1"/>
</dbReference>